<dbReference type="InterPro" id="IPR007154">
    <property type="entry name" value="DUF356"/>
</dbReference>
<name>D9PWX2_METTM</name>
<dbReference type="Pfam" id="PF04009">
    <property type="entry name" value="DUF356"/>
    <property type="match status" value="1"/>
</dbReference>
<dbReference type="GeneID" id="9704834"/>
<dbReference type="PaxDb" id="79929-MTBMA_c11260"/>
<evidence type="ECO:0008006" key="3">
    <source>
        <dbReference type="Google" id="ProtNLM"/>
    </source>
</evidence>
<dbReference type="OrthoDB" id="73585at2157"/>
<dbReference type="STRING" id="79929.MTBMA_c11260"/>
<accession>D9PWX2</accession>
<organism evidence="1 2">
    <name type="scientific">Methanothermobacter marburgensis (strain ATCC BAA-927 / DSM 2133 / JCM 14651 / NBRC 100331 / OCM 82 / Marburg)</name>
    <name type="common">Methanobacterium thermoautotrophicum</name>
    <dbReference type="NCBI Taxonomy" id="79929"/>
    <lineage>
        <taxon>Archaea</taxon>
        <taxon>Methanobacteriati</taxon>
        <taxon>Methanobacteriota</taxon>
        <taxon>Methanomada group</taxon>
        <taxon>Methanobacteria</taxon>
        <taxon>Methanobacteriales</taxon>
        <taxon>Methanobacteriaceae</taxon>
        <taxon>Methanothermobacter</taxon>
    </lineage>
</organism>
<sequence>MSLIILRADSRDKILNALADLERHAGLRVRGRPRIMKHEIADKMAASILGGNLRTRSRVAAAVEVEEGDTETIMAVRRIHPPAHIIVVSSEYDEYEDLREMFGTLKVLKGYYSYKKR</sequence>
<dbReference type="EMBL" id="CP001710">
    <property type="protein sequence ID" value="ADL58720.1"/>
    <property type="molecule type" value="Genomic_DNA"/>
</dbReference>
<dbReference type="RefSeq" id="WP_013295942.1">
    <property type="nucleotide sequence ID" value="NC_014408.1"/>
</dbReference>
<evidence type="ECO:0000313" key="2">
    <source>
        <dbReference type="Proteomes" id="UP000000345"/>
    </source>
</evidence>
<protein>
    <recommendedName>
        <fullName evidence="3">DUF356 domain-containing protein</fullName>
    </recommendedName>
</protein>
<proteinExistence type="predicted"/>
<dbReference type="PIRSF" id="PIRSF006606">
    <property type="entry name" value="UCP006606"/>
    <property type="match status" value="1"/>
</dbReference>
<keyword evidence="2" id="KW-1185">Reference proteome</keyword>
<gene>
    <name evidence="1" type="ordered locus">MTBMA_c11260</name>
</gene>
<reference key="1">
    <citation type="submission" date="2009-08" db="EMBL/GenBank/DDBJ databases">
        <title>The genome sequence of Methanothermobacter marburgensis.</title>
        <authorList>
            <person name="Kaster A."/>
            <person name="Seedorf H."/>
            <person name="Goenrich M."/>
            <person name="Wiezer A."/>
            <person name="Liesegang H."/>
            <person name="Thauer R."/>
            <person name="Gottschalk G."/>
        </authorList>
    </citation>
    <scope>NUCLEOTIDE SEQUENCE</scope>
    <source>
        <strain>Marburg</strain>
    </source>
</reference>
<dbReference type="KEGG" id="mmg:MTBMA_c11260"/>
<evidence type="ECO:0000313" key="1">
    <source>
        <dbReference type="EMBL" id="ADL58720.1"/>
    </source>
</evidence>
<reference evidence="1 2" key="2">
    <citation type="journal article" date="2010" name="J. Bacteriol.">
        <title>Complete genome sequence of Methanothermobacter marburgensis, a methanoarchaeon model organism.</title>
        <authorList>
            <person name="Liesegang H."/>
            <person name="Kaster A.K."/>
            <person name="Wiezer A."/>
            <person name="Goenrich M."/>
            <person name="Wollherr A."/>
            <person name="Seedorf H."/>
            <person name="Gottschalk G."/>
            <person name="Thauer R.K."/>
        </authorList>
    </citation>
    <scope>NUCLEOTIDE SEQUENCE [LARGE SCALE GENOMIC DNA]</scope>
    <source>
        <strain evidence="2">ATCC BAA-927 / DSM 2133 / JCM 14651 / NBRC 100331 / OCM 82 / Marburg</strain>
    </source>
</reference>
<dbReference type="HOGENOM" id="CLU_145818_0_0_2"/>
<dbReference type="AlphaFoldDB" id="D9PWX2"/>
<dbReference type="Proteomes" id="UP000000345">
    <property type="component" value="Chromosome"/>
</dbReference>
<dbReference type="GeneID" id="92393736"/>